<dbReference type="InterPro" id="IPR025269">
    <property type="entry name" value="SAM-like_dom"/>
</dbReference>
<organism evidence="2 3">
    <name type="scientific">Candidatus Venteria ishoeyi</name>
    <dbReference type="NCBI Taxonomy" id="1899563"/>
    <lineage>
        <taxon>Bacteria</taxon>
        <taxon>Pseudomonadati</taxon>
        <taxon>Pseudomonadota</taxon>
        <taxon>Gammaproteobacteria</taxon>
        <taxon>Thiotrichales</taxon>
        <taxon>Thiotrichaceae</taxon>
        <taxon>Venteria</taxon>
    </lineage>
</organism>
<dbReference type="RefSeq" id="WP_103919233.1">
    <property type="nucleotide sequence ID" value="NZ_FMSV02000181.1"/>
</dbReference>
<dbReference type="Proteomes" id="UP000236724">
    <property type="component" value="Unassembled WGS sequence"/>
</dbReference>
<evidence type="ECO:0000313" key="2">
    <source>
        <dbReference type="EMBL" id="SEH05279.1"/>
    </source>
</evidence>
<dbReference type="GO" id="GO:0003677">
    <property type="term" value="F:DNA binding"/>
    <property type="evidence" value="ECO:0007669"/>
    <property type="project" value="InterPro"/>
</dbReference>
<reference evidence="2 3" key="1">
    <citation type="submission" date="2016-10" db="EMBL/GenBank/DDBJ databases">
        <authorList>
            <person name="de Groot N.N."/>
        </authorList>
    </citation>
    <scope>NUCLEOTIDE SEQUENCE [LARGE SCALE GENOMIC DNA]</scope>
    <source>
        <strain evidence="2">MBHS1</strain>
    </source>
</reference>
<dbReference type="OrthoDB" id="1231702at2"/>
<dbReference type="AlphaFoldDB" id="A0A1H6F7I6"/>
<proteinExistence type="predicted"/>
<evidence type="ECO:0000259" key="1">
    <source>
        <dbReference type="Pfam" id="PF13102"/>
    </source>
</evidence>
<dbReference type="Pfam" id="PF13102">
    <property type="entry name" value="Phage_int_SAM_5"/>
    <property type="match status" value="1"/>
</dbReference>
<evidence type="ECO:0000313" key="3">
    <source>
        <dbReference type="Proteomes" id="UP000236724"/>
    </source>
</evidence>
<dbReference type="EMBL" id="FMSV02000181">
    <property type="protein sequence ID" value="SEH05279.1"/>
    <property type="molecule type" value="Genomic_DNA"/>
</dbReference>
<sequence>MIAEIKLYTQRLYKNGYPVVFYFRNKKIRKRINLNWYFKKDEWNYKLQQPIPSAPGFDLVYPKLINYKYLIKTLLYNKETNIDVYLNVFKRSKKNELQILQDKLKELQSENCVDILAMFDTIIAEKIKKKESIKFYKETKKQIADFLNDQDQAINNIDYDFLNGFILFKKAMGTGTPGIMAYLRTLRAVFKEAQRRPSLNVKNGNPFIGVIKNTPSEKIVDVKPADIQKLQQWQPHKFANKTAQYNMQRAINLWLFQLLIGGHDLADVAYLTWSNYKNERLQFKRFKNRNKPGGGVMVNNMVLPFAKNFIEKYGSNNNERLFDWIPHPLLELSRYQSFRNNYNRSLKTICTAQKIEILKSKSPRYVFRTLAGELLVNDLVIMQLQGHKPQGVSFSYQKTLPKILIDKHHRLIIDSVGIMSYF</sequence>
<gene>
    <name evidence="2" type="ORF">MBHS_01132</name>
</gene>
<feature type="domain" description="Phage integrase SAM-like" evidence="1">
    <location>
        <begin position="116"/>
        <end position="196"/>
    </location>
</feature>
<protein>
    <recommendedName>
        <fullName evidence="1">Phage integrase SAM-like domain-containing protein</fullName>
    </recommendedName>
</protein>
<name>A0A1H6F7I6_9GAMM</name>
<keyword evidence="3" id="KW-1185">Reference proteome</keyword>
<accession>A0A1H6F7I6</accession>
<dbReference type="SUPFAM" id="SSF56349">
    <property type="entry name" value="DNA breaking-rejoining enzymes"/>
    <property type="match status" value="1"/>
</dbReference>
<dbReference type="InterPro" id="IPR011010">
    <property type="entry name" value="DNA_brk_join_enz"/>
</dbReference>